<keyword evidence="1" id="KW-1133">Transmembrane helix</keyword>
<evidence type="ECO:0000256" key="1">
    <source>
        <dbReference type="SAM" id="Phobius"/>
    </source>
</evidence>
<accession>A0ABW3M722</accession>
<dbReference type="SUPFAM" id="SSF53850">
    <property type="entry name" value="Periplasmic binding protein-like II"/>
    <property type="match status" value="1"/>
</dbReference>
<dbReference type="InterPro" id="IPR050811">
    <property type="entry name" value="Phosphate_ABC_transporter"/>
</dbReference>
<reference evidence="3" key="1">
    <citation type="journal article" date="2019" name="Int. J. Syst. Evol. Microbiol.">
        <title>The Global Catalogue of Microorganisms (GCM) 10K type strain sequencing project: providing services to taxonomists for standard genome sequencing and annotation.</title>
        <authorList>
            <consortium name="The Broad Institute Genomics Platform"/>
            <consortium name="The Broad Institute Genome Sequencing Center for Infectious Disease"/>
            <person name="Wu L."/>
            <person name="Ma J."/>
        </authorList>
    </citation>
    <scope>NUCLEOTIDE SEQUENCE [LARGE SCALE GENOMIC DNA]</scope>
    <source>
        <strain evidence="3">JCM 31486</strain>
    </source>
</reference>
<evidence type="ECO:0000313" key="2">
    <source>
        <dbReference type="EMBL" id="MFD1044785.1"/>
    </source>
</evidence>
<sequence>MLLNRHSYYKVLVVLERVNGDTDVDPQVYAPIRNGRTRMTVARTGWPRLSLVMIAFLVLVIVAQLVVSAVEAATNSDNCRTLDSGGVPGVIRCERDRTEDLLNTVAATNGALGYAELGAANARTDVMTVRIGGQKADLDAAVHGAYPFWETEFAYTYQEPKADSLAASYLRYLTDQVGEDIVRSHGDRPCAELPNPVLCQP</sequence>
<comment type="caution">
    <text evidence="2">The sequence shown here is derived from an EMBL/GenBank/DDBJ whole genome shotgun (WGS) entry which is preliminary data.</text>
</comment>
<protein>
    <submittedName>
        <fullName evidence="2">Uncharacterized protein</fullName>
    </submittedName>
</protein>
<keyword evidence="1" id="KW-0472">Membrane</keyword>
<evidence type="ECO:0000313" key="3">
    <source>
        <dbReference type="Proteomes" id="UP001597045"/>
    </source>
</evidence>
<dbReference type="PANTHER" id="PTHR30570:SF1">
    <property type="entry name" value="PHOSPHATE-BINDING PROTEIN PSTS"/>
    <property type="match status" value="1"/>
</dbReference>
<feature type="transmembrane region" description="Helical" evidence="1">
    <location>
        <begin position="49"/>
        <end position="70"/>
    </location>
</feature>
<keyword evidence="1" id="KW-0812">Transmembrane</keyword>
<dbReference type="PANTHER" id="PTHR30570">
    <property type="entry name" value="PERIPLASMIC PHOSPHATE BINDING COMPONENT OF PHOSPHATE ABC TRANSPORTER"/>
    <property type="match status" value="1"/>
</dbReference>
<organism evidence="2 3">
    <name type="scientific">Kibdelosporangium lantanae</name>
    <dbReference type="NCBI Taxonomy" id="1497396"/>
    <lineage>
        <taxon>Bacteria</taxon>
        <taxon>Bacillati</taxon>
        <taxon>Actinomycetota</taxon>
        <taxon>Actinomycetes</taxon>
        <taxon>Pseudonocardiales</taxon>
        <taxon>Pseudonocardiaceae</taxon>
        <taxon>Kibdelosporangium</taxon>
    </lineage>
</organism>
<keyword evidence="3" id="KW-1185">Reference proteome</keyword>
<proteinExistence type="predicted"/>
<dbReference type="Proteomes" id="UP001597045">
    <property type="component" value="Unassembled WGS sequence"/>
</dbReference>
<gene>
    <name evidence="2" type="ORF">ACFQ1S_03820</name>
</gene>
<name>A0ABW3M722_9PSEU</name>
<dbReference type="EMBL" id="JBHTIS010000124">
    <property type="protein sequence ID" value="MFD1044785.1"/>
    <property type="molecule type" value="Genomic_DNA"/>
</dbReference>
<dbReference type="Gene3D" id="3.40.190.10">
    <property type="entry name" value="Periplasmic binding protein-like II"/>
    <property type="match status" value="2"/>
</dbReference>